<evidence type="ECO:0008006" key="13">
    <source>
        <dbReference type="Google" id="ProtNLM"/>
    </source>
</evidence>
<evidence type="ECO:0000256" key="7">
    <source>
        <dbReference type="ARBA" id="ARBA00022842"/>
    </source>
</evidence>
<dbReference type="GO" id="GO:0016779">
    <property type="term" value="F:nucleotidyltransferase activity"/>
    <property type="evidence" value="ECO:0007669"/>
    <property type="project" value="UniProtKB-KW"/>
</dbReference>
<proteinExistence type="inferred from homology"/>
<evidence type="ECO:0000259" key="9">
    <source>
        <dbReference type="Pfam" id="PF01743"/>
    </source>
</evidence>
<protein>
    <recommendedName>
        <fullName evidence="13">Poly A polymerase head domain-containing protein</fullName>
    </recommendedName>
</protein>
<dbReference type="Gene3D" id="1.10.3090.10">
    <property type="entry name" value="cca-adding enzyme, domain 2"/>
    <property type="match status" value="1"/>
</dbReference>
<dbReference type="InterPro" id="IPR032828">
    <property type="entry name" value="PolyA_RNA-bd"/>
</dbReference>
<comment type="similarity">
    <text evidence="8">Belongs to the tRNA nucleotidyltransferase/poly(A) polymerase family.</text>
</comment>
<evidence type="ECO:0000256" key="5">
    <source>
        <dbReference type="ARBA" id="ARBA00022723"/>
    </source>
</evidence>
<evidence type="ECO:0000256" key="2">
    <source>
        <dbReference type="ARBA" id="ARBA00022679"/>
    </source>
</evidence>
<dbReference type="EMBL" id="PFKY01000046">
    <property type="protein sequence ID" value="PIY58960.1"/>
    <property type="molecule type" value="Genomic_DNA"/>
</dbReference>
<feature type="domain" description="tRNA nucleotidyltransferase/poly(A) polymerase RNA and SrmB- binding" evidence="10">
    <location>
        <begin position="178"/>
        <end position="237"/>
    </location>
</feature>
<dbReference type="GO" id="GO:0000049">
    <property type="term" value="F:tRNA binding"/>
    <property type="evidence" value="ECO:0007669"/>
    <property type="project" value="TreeGrafter"/>
</dbReference>
<dbReference type="SUPFAM" id="SSF81891">
    <property type="entry name" value="Poly A polymerase C-terminal region-like"/>
    <property type="match status" value="1"/>
</dbReference>
<keyword evidence="8" id="KW-0694">RNA-binding</keyword>
<evidence type="ECO:0000256" key="1">
    <source>
        <dbReference type="ARBA" id="ARBA00001946"/>
    </source>
</evidence>
<keyword evidence="2 8" id="KW-0808">Transferase</keyword>
<dbReference type="GO" id="GO:0008033">
    <property type="term" value="P:tRNA processing"/>
    <property type="evidence" value="ECO:0007669"/>
    <property type="project" value="UniProtKB-KW"/>
</dbReference>
<keyword evidence="7" id="KW-0460">Magnesium</keyword>
<dbReference type="Pfam" id="PF01743">
    <property type="entry name" value="PolyA_pol"/>
    <property type="match status" value="1"/>
</dbReference>
<keyword evidence="4" id="KW-0548">Nucleotidyltransferase</keyword>
<dbReference type="InterPro" id="IPR050264">
    <property type="entry name" value="Bact_CCA-adding_enz_type3_sf"/>
</dbReference>
<keyword evidence="5" id="KW-0479">Metal-binding</keyword>
<evidence type="ECO:0000256" key="6">
    <source>
        <dbReference type="ARBA" id="ARBA00022741"/>
    </source>
</evidence>
<name>A0A2M7Q798_9BACT</name>
<evidence type="ECO:0000313" key="11">
    <source>
        <dbReference type="EMBL" id="PIY58960.1"/>
    </source>
</evidence>
<dbReference type="PANTHER" id="PTHR46173">
    <property type="entry name" value="CCA TRNA NUCLEOTIDYLTRANSFERASE 1, MITOCHONDRIAL"/>
    <property type="match status" value="1"/>
</dbReference>
<organism evidence="11 12">
    <name type="scientific">Candidatus Wolfebacteria bacterium CG_4_10_14_0_8_um_filter_39_64</name>
    <dbReference type="NCBI Taxonomy" id="1975063"/>
    <lineage>
        <taxon>Bacteria</taxon>
        <taxon>Candidatus Wolfeibacteriota</taxon>
    </lineage>
</organism>
<evidence type="ECO:0000256" key="3">
    <source>
        <dbReference type="ARBA" id="ARBA00022694"/>
    </source>
</evidence>
<dbReference type="AlphaFoldDB" id="A0A2M7Q798"/>
<evidence type="ECO:0000256" key="8">
    <source>
        <dbReference type="RuleBase" id="RU003953"/>
    </source>
</evidence>
<dbReference type="PROSITE" id="PS51257">
    <property type="entry name" value="PROKAR_LIPOPROTEIN"/>
    <property type="match status" value="1"/>
</dbReference>
<evidence type="ECO:0000313" key="12">
    <source>
        <dbReference type="Proteomes" id="UP000228730"/>
    </source>
</evidence>
<dbReference type="PANTHER" id="PTHR46173:SF1">
    <property type="entry name" value="CCA TRNA NUCLEOTIDYLTRANSFERASE 1, MITOCHONDRIAL"/>
    <property type="match status" value="1"/>
</dbReference>
<dbReference type="Proteomes" id="UP000228730">
    <property type="component" value="Unassembled WGS sequence"/>
</dbReference>
<comment type="cofactor">
    <cofactor evidence="1">
        <name>Mg(2+)</name>
        <dbReference type="ChEBI" id="CHEBI:18420"/>
    </cofactor>
</comment>
<gene>
    <name evidence="11" type="ORF">COY97_01485</name>
</gene>
<dbReference type="InterPro" id="IPR043519">
    <property type="entry name" value="NT_sf"/>
</dbReference>
<keyword evidence="6" id="KW-0547">Nucleotide-binding</keyword>
<feature type="domain" description="Poly A polymerase head" evidence="9">
    <location>
        <begin position="23"/>
        <end position="151"/>
    </location>
</feature>
<dbReference type="GO" id="GO:0046872">
    <property type="term" value="F:metal ion binding"/>
    <property type="evidence" value="ECO:0007669"/>
    <property type="project" value="UniProtKB-KW"/>
</dbReference>
<comment type="caution">
    <text evidence="11">The sequence shown here is derived from an EMBL/GenBank/DDBJ whole genome shotgun (WGS) entry which is preliminary data.</text>
</comment>
<dbReference type="SUPFAM" id="SSF81301">
    <property type="entry name" value="Nucleotidyltransferase"/>
    <property type="match status" value="1"/>
</dbReference>
<dbReference type="GO" id="GO:0000166">
    <property type="term" value="F:nucleotide binding"/>
    <property type="evidence" value="ECO:0007669"/>
    <property type="project" value="UniProtKB-KW"/>
</dbReference>
<dbReference type="Pfam" id="PF12627">
    <property type="entry name" value="PolyA_pol_RNAbd"/>
    <property type="match status" value="1"/>
</dbReference>
<dbReference type="Gene3D" id="3.30.460.10">
    <property type="entry name" value="Beta Polymerase, domain 2"/>
    <property type="match status" value="1"/>
</dbReference>
<accession>A0A2M7Q798</accession>
<dbReference type="InterPro" id="IPR002646">
    <property type="entry name" value="PolA_pol_head_dom"/>
</dbReference>
<keyword evidence="3" id="KW-0819">tRNA processing</keyword>
<evidence type="ECO:0000259" key="10">
    <source>
        <dbReference type="Pfam" id="PF12627"/>
    </source>
</evidence>
<dbReference type="CDD" id="cd05398">
    <property type="entry name" value="NT_ClassII-CCAase"/>
    <property type="match status" value="1"/>
</dbReference>
<sequence>MSFNIPREIENIAEKLQKANFQAFLVGGCVRDLIIEREPKDWDIATNAKPDEIQKIFSDSVYENKFGTVGIKTGSKKPTLEIVEVTTYRLEGKYTDKRHPDEIRSAKTIEEDLSRRDFTINALALSIAEGEKSKIIDPFAGQQDIENRIIRTVGEPEERFSEDALRLMRAVRFAVELDFNIEEKTAEAIKKQAGLLEIIAKERVRDELEKIIMIASAARGIELLEKSGLLKYIMPELREGVGVGQNKHHIYTVFEH</sequence>
<reference evidence="12" key="1">
    <citation type="submission" date="2017-09" db="EMBL/GenBank/DDBJ databases">
        <title>Depth-based differentiation of microbial function through sediment-hosted aquifers and enrichment of novel symbionts in the deep terrestrial subsurface.</title>
        <authorList>
            <person name="Probst A.J."/>
            <person name="Ladd B."/>
            <person name="Jarett J.K."/>
            <person name="Geller-Mcgrath D.E."/>
            <person name="Sieber C.M.K."/>
            <person name="Emerson J.B."/>
            <person name="Anantharaman K."/>
            <person name="Thomas B.C."/>
            <person name="Malmstrom R."/>
            <person name="Stieglmeier M."/>
            <person name="Klingl A."/>
            <person name="Woyke T."/>
            <person name="Ryan C.M."/>
            <person name="Banfield J.F."/>
        </authorList>
    </citation>
    <scope>NUCLEOTIDE SEQUENCE [LARGE SCALE GENOMIC DNA]</scope>
</reference>
<evidence type="ECO:0000256" key="4">
    <source>
        <dbReference type="ARBA" id="ARBA00022695"/>
    </source>
</evidence>
<feature type="non-terminal residue" evidence="11">
    <location>
        <position position="256"/>
    </location>
</feature>